<evidence type="ECO:0000313" key="2">
    <source>
        <dbReference type="Proteomes" id="UP000255277"/>
    </source>
</evidence>
<gene>
    <name evidence="1" type="ORF">NCTC12195_03213</name>
</gene>
<dbReference type="AlphaFoldDB" id="A0A380FKQ3"/>
<accession>A0A380FKQ3</accession>
<organism evidence="1 2">
    <name type="scientific">Staphylococcus gallinarum</name>
    <dbReference type="NCBI Taxonomy" id="1293"/>
    <lineage>
        <taxon>Bacteria</taxon>
        <taxon>Bacillati</taxon>
        <taxon>Bacillota</taxon>
        <taxon>Bacilli</taxon>
        <taxon>Bacillales</taxon>
        <taxon>Staphylococcaceae</taxon>
        <taxon>Staphylococcus</taxon>
    </lineage>
</organism>
<name>A0A380FKQ3_STAGA</name>
<protein>
    <submittedName>
        <fullName evidence="1">Uncharacterized protein</fullName>
    </submittedName>
</protein>
<dbReference type="EMBL" id="UHDK01000001">
    <property type="protein sequence ID" value="SUM33744.1"/>
    <property type="molecule type" value="Genomic_DNA"/>
</dbReference>
<evidence type="ECO:0000313" key="1">
    <source>
        <dbReference type="EMBL" id="SUM33744.1"/>
    </source>
</evidence>
<sequence length="59" mass="6686">MKSFGIPKGASLPFDMMKAMFSKLKQSATDLLKSWLEDAQGGEGDASWLFKHPIWQKIR</sequence>
<reference evidence="1 2" key="1">
    <citation type="submission" date="2018-06" db="EMBL/GenBank/DDBJ databases">
        <authorList>
            <consortium name="Pathogen Informatics"/>
            <person name="Doyle S."/>
        </authorList>
    </citation>
    <scope>NUCLEOTIDE SEQUENCE [LARGE SCALE GENOMIC DNA]</scope>
    <source>
        <strain evidence="1 2">NCTC12195</strain>
    </source>
</reference>
<proteinExistence type="predicted"/>
<dbReference type="Proteomes" id="UP000255277">
    <property type="component" value="Unassembled WGS sequence"/>
</dbReference>